<evidence type="ECO:0000313" key="2">
    <source>
        <dbReference type="Proteomes" id="UP000729402"/>
    </source>
</evidence>
<keyword evidence="2" id="KW-1185">Reference proteome</keyword>
<name>A0A8J6BNW6_ZIZPA</name>
<dbReference type="Proteomes" id="UP000729402">
    <property type="component" value="Unassembled WGS sequence"/>
</dbReference>
<organism evidence="1 2">
    <name type="scientific">Zizania palustris</name>
    <name type="common">Northern wild rice</name>
    <dbReference type="NCBI Taxonomy" id="103762"/>
    <lineage>
        <taxon>Eukaryota</taxon>
        <taxon>Viridiplantae</taxon>
        <taxon>Streptophyta</taxon>
        <taxon>Embryophyta</taxon>
        <taxon>Tracheophyta</taxon>
        <taxon>Spermatophyta</taxon>
        <taxon>Magnoliopsida</taxon>
        <taxon>Liliopsida</taxon>
        <taxon>Poales</taxon>
        <taxon>Poaceae</taxon>
        <taxon>BOP clade</taxon>
        <taxon>Oryzoideae</taxon>
        <taxon>Oryzeae</taxon>
        <taxon>Zizaniinae</taxon>
        <taxon>Zizania</taxon>
    </lineage>
</organism>
<accession>A0A8J6BNW6</accession>
<evidence type="ECO:0000313" key="1">
    <source>
        <dbReference type="EMBL" id="KAG8088405.1"/>
    </source>
</evidence>
<reference evidence="1" key="2">
    <citation type="submission" date="2021-02" db="EMBL/GenBank/DDBJ databases">
        <authorList>
            <person name="Kimball J.A."/>
            <person name="Haas M.W."/>
            <person name="Macchietto M."/>
            <person name="Kono T."/>
            <person name="Duquette J."/>
            <person name="Shao M."/>
        </authorList>
    </citation>
    <scope>NUCLEOTIDE SEQUENCE</scope>
    <source>
        <tissue evidence="1">Fresh leaf tissue</tissue>
    </source>
</reference>
<comment type="caution">
    <text evidence="1">The sequence shown here is derived from an EMBL/GenBank/DDBJ whole genome shotgun (WGS) entry which is preliminary data.</text>
</comment>
<reference evidence="1" key="1">
    <citation type="journal article" date="2021" name="bioRxiv">
        <title>Whole Genome Assembly and Annotation of Northern Wild Rice, Zizania palustris L., Supports a Whole Genome Duplication in the Zizania Genus.</title>
        <authorList>
            <person name="Haas M."/>
            <person name="Kono T."/>
            <person name="Macchietto M."/>
            <person name="Millas R."/>
            <person name="McGilp L."/>
            <person name="Shao M."/>
            <person name="Duquette J."/>
            <person name="Hirsch C.N."/>
            <person name="Kimball J."/>
        </authorList>
    </citation>
    <scope>NUCLEOTIDE SEQUENCE</scope>
    <source>
        <tissue evidence="1">Fresh leaf tissue</tissue>
    </source>
</reference>
<dbReference type="EMBL" id="JAAALK010000082">
    <property type="protein sequence ID" value="KAG8088405.1"/>
    <property type="molecule type" value="Genomic_DNA"/>
</dbReference>
<protein>
    <submittedName>
        <fullName evidence="1">Uncharacterized protein</fullName>
    </submittedName>
</protein>
<sequence>MEVDSCCDDEFSDDLTKDLAILLSAVTDIMPSMRKTMTVRVNIRTIPLVALLDFGSTHNFIANLVAARMRLIVTLCSRGHVTVTNDERLKSLGL</sequence>
<dbReference type="AlphaFoldDB" id="A0A8J6BNW6"/>
<gene>
    <name evidence="1" type="ORF">GUJ93_ZPchr0010g8690</name>
</gene>
<proteinExistence type="predicted"/>